<dbReference type="EnsemblMetazoa" id="XM_022802792">
    <property type="protein sequence ID" value="XP_022658527"/>
    <property type="gene ID" value="LOC111249224"/>
</dbReference>
<dbReference type="GO" id="GO:0061608">
    <property type="term" value="F:nuclear import signal receptor activity"/>
    <property type="evidence" value="ECO:0007669"/>
    <property type="project" value="InterPro"/>
</dbReference>
<dbReference type="PANTHER" id="PTHR23316">
    <property type="entry name" value="IMPORTIN ALPHA"/>
    <property type="match status" value="1"/>
</dbReference>
<evidence type="ECO:0000313" key="9">
    <source>
        <dbReference type="EnsemblMetazoa" id="XP_022658527"/>
    </source>
</evidence>
<dbReference type="Pfam" id="PF00514">
    <property type="entry name" value="Arm"/>
    <property type="match status" value="7"/>
</dbReference>
<dbReference type="InterPro" id="IPR016024">
    <property type="entry name" value="ARM-type_fold"/>
</dbReference>
<dbReference type="Pfam" id="PF16186">
    <property type="entry name" value="Arm_3"/>
    <property type="match status" value="1"/>
</dbReference>
<dbReference type="RefSeq" id="XP_022658527.1">
    <property type="nucleotide sequence ID" value="XM_022802792.1"/>
</dbReference>
<dbReference type="OrthoDB" id="29145at2759"/>
<dbReference type="PROSITE" id="PS51214">
    <property type="entry name" value="IBB"/>
    <property type="match status" value="1"/>
</dbReference>
<feature type="region of interest" description="Disordered" evidence="7">
    <location>
        <begin position="45"/>
        <end position="71"/>
    </location>
</feature>
<evidence type="ECO:0000256" key="3">
    <source>
        <dbReference type="ARBA" id="ARBA00022737"/>
    </source>
</evidence>
<evidence type="ECO:0000256" key="7">
    <source>
        <dbReference type="SAM" id="MobiDB-lite"/>
    </source>
</evidence>
<sequence length="590" mass="65522">MHRDISCGNKRLYCIKIVRLIKVVTPPVCTTKFGSFRIVHRTRIRSEERSQQIKMSSQKNDDANKSGRLGVYKNRGKDTEEMRRRRNEVTVELRKNKREESLLKRRNVPEMVPGASDEDDTDEVGALGTEGVDAAKRLEAIVTDARSTDPNIQLAAVQAARKLLSSDRNPPIDELIRTGVLPILVHCLGQNEQPTLQFEAAWALTNIASGTSEQTRAVVEVGAVPLFLDLLNSPHGNVCEQAVWALGNIIGDGPQLRDYCITLGVVQPLLRFINAETSLSFLRNVTWVLVNLCRNKEPPPPVPTVLELLPAIAMLIHHSDTNILVDTVWAISYLTDAGNDVIQMVIDHGLVQNLVPHLAHKEVKVQTAALRAIGNIATGTDEQTQVLLNAGALNYFHDLLKHPKEKINKEAVWFLSNITAGNQHQVQAVLDMGLLPLILHHLSAGDFLTQKEAAWAVSNLTISGSREQVESLIEHGVVAPLCNLLVVSDPQVLQVVLDALTNLLRLSRQPNGAEPNYSAVVFQIEECGGLDKIEELQNSDNEEIYKLAYDIIDQYFSDEADEDQNLMPEVGQEGYQFEPNTNMPQQGFQF</sequence>
<accession>A0A7M7K0J9</accession>
<organism evidence="9 10">
    <name type="scientific">Varroa destructor</name>
    <name type="common">Honeybee mite</name>
    <dbReference type="NCBI Taxonomy" id="109461"/>
    <lineage>
        <taxon>Eukaryota</taxon>
        <taxon>Metazoa</taxon>
        <taxon>Ecdysozoa</taxon>
        <taxon>Arthropoda</taxon>
        <taxon>Chelicerata</taxon>
        <taxon>Arachnida</taxon>
        <taxon>Acari</taxon>
        <taxon>Parasitiformes</taxon>
        <taxon>Mesostigmata</taxon>
        <taxon>Gamasina</taxon>
        <taxon>Dermanyssoidea</taxon>
        <taxon>Varroidae</taxon>
        <taxon>Varroa</taxon>
    </lineage>
</organism>
<evidence type="ECO:0000313" key="10">
    <source>
        <dbReference type="Proteomes" id="UP000594260"/>
    </source>
</evidence>
<keyword evidence="2 5" id="KW-0813">Transport</keyword>
<dbReference type="FunCoup" id="A0A7M7K0J9">
    <property type="interactions" value="1737"/>
</dbReference>
<dbReference type="InterPro" id="IPR011989">
    <property type="entry name" value="ARM-like"/>
</dbReference>
<dbReference type="InterPro" id="IPR036975">
    <property type="entry name" value="Importin-a_IBB_sf"/>
</dbReference>
<dbReference type="GeneID" id="111249224"/>
<keyword evidence="3" id="KW-0677">Repeat</keyword>
<dbReference type="Pfam" id="PF01749">
    <property type="entry name" value="IBB"/>
    <property type="match status" value="1"/>
</dbReference>
<dbReference type="AlphaFoldDB" id="A0A7M7K0J9"/>
<dbReference type="GO" id="GO:0006607">
    <property type="term" value="P:NLS-bearing protein import into nucleus"/>
    <property type="evidence" value="ECO:0007669"/>
    <property type="project" value="UniProtKB-ARBA"/>
</dbReference>
<evidence type="ECO:0000256" key="5">
    <source>
        <dbReference type="PIRNR" id="PIRNR005673"/>
    </source>
</evidence>
<dbReference type="OMA" id="IPRDGFN"/>
<dbReference type="SUPFAM" id="SSF48371">
    <property type="entry name" value="ARM repeat"/>
    <property type="match status" value="1"/>
</dbReference>
<feature type="repeat" description="ARM" evidence="6">
    <location>
        <begin position="179"/>
        <end position="222"/>
    </location>
</feature>
<proteinExistence type="inferred from homology"/>
<name>A0A7M7K0J9_VARDE</name>
<comment type="similarity">
    <text evidence="1 5">Belongs to the importin alpha family.</text>
</comment>
<dbReference type="PIRSF" id="PIRSF005673">
    <property type="entry name" value="Importin_alpha"/>
    <property type="match status" value="1"/>
</dbReference>
<evidence type="ECO:0000256" key="2">
    <source>
        <dbReference type="ARBA" id="ARBA00022448"/>
    </source>
</evidence>
<dbReference type="InterPro" id="IPR000225">
    <property type="entry name" value="Armadillo"/>
</dbReference>
<evidence type="ECO:0000259" key="8">
    <source>
        <dbReference type="PROSITE" id="PS51214"/>
    </source>
</evidence>
<dbReference type="Gene3D" id="1.20.5.690">
    <property type="entry name" value="Importin-alpha, importin-beta-binding domain"/>
    <property type="match status" value="1"/>
</dbReference>
<dbReference type="InParanoid" id="A0A7M7K0J9"/>
<feature type="repeat" description="ARM" evidence="6">
    <location>
        <begin position="349"/>
        <end position="391"/>
    </location>
</feature>
<dbReference type="PROSITE" id="PS50176">
    <property type="entry name" value="ARM_REPEAT"/>
    <property type="match status" value="3"/>
</dbReference>
<dbReference type="KEGG" id="vde:111249224"/>
<dbReference type="SMART" id="SM00185">
    <property type="entry name" value="ARM"/>
    <property type="match status" value="8"/>
</dbReference>
<protein>
    <recommendedName>
        <fullName evidence="5">Importin subunit alpha</fullName>
    </recommendedName>
</protein>
<reference evidence="9" key="1">
    <citation type="submission" date="2021-01" db="UniProtKB">
        <authorList>
            <consortium name="EnsemblMetazoa"/>
        </authorList>
    </citation>
    <scope>IDENTIFICATION</scope>
</reference>
<dbReference type="GO" id="GO:0005634">
    <property type="term" value="C:nucleus"/>
    <property type="evidence" value="ECO:0007669"/>
    <property type="project" value="UniProtKB-ARBA"/>
</dbReference>
<dbReference type="InterPro" id="IPR002652">
    <property type="entry name" value="Importin-a_IBB"/>
</dbReference>
<dbReference type="Gene3D" id="1.25.10.10">
    <property type="entry name" value="Leucine-rich Repeat Variant"/>
    <property type="match status" value="1"/>
</dbReference>
<dbReference type="InterPro" id="IPR032413">
    <property type="entry name" value="Arm_3"/>
</dbReference>
<keyword evidence="4 5" id="KW-0653">Protein transport</keyword>
<dbReference type="Proteomes" id="UP000594260">
    <property type="component" value="Unplaced"/>
</dbReference>
<dbReference type="FunFam" id="1.25.10.10:FF:000009">
    <property type="entry name" value="Importin subunit alpha"/>
    <property type="match status" value="1"/>
</dbReference>
<feature type="repeat" description="ARM" evidence="6">
    <location>
        <begin position="222"/>
        <end position="249"/>
    </location>
</feature>
<feature type="domain" description="IBB" evidence="8">
    <location>
        <begin position="52"/>
        <end position="115"/>
    </location>
</feature>
<evidence type="ECO:0000256" key="1">
    <source>
        <dbReference type="ARBA" id="ARBA00010394"/>
    </source>
</evidence>
<evidence type="ECO:0000256" key="4">
    <source>
        <dbReference type="ARBA" id="ARBA00022927"/>
    </source>
</evidence>
<keyword evidence="10" id="KW-1185">Reference proteome</keyword>
<dbReference type="GO" id="GO:0005737">
    <property type="term" value="C:cytoplasm"/>
    <property type="evidence" value="ECO:0007669"/>
    <property type="project" value="InterPro"/>
</dbReference>
<dbReference type="InterPro" id="IPR024931">
    <property type="entry name" value="Importin_alpha"/>
</dbReference>
<evidence type="ECO:0000256" key="6">
    <source>
        <dbReference type="PROSITE-ProRule" id="PRU00259"/>
    </source>
</evidence>